<dbReference type="AlphaFoldDB" id="A0A7W6KNW3"/>
<comment type="function">
    <text evidence="9">Part of the tripartite ATP-independent periplasmic (TRAP) transport system.</text>
</comment>
<keyword evidence="12" id="KW-1185">Reference proteome</keyword>
<evidence type="ECO:0000256" key="8">
    <source>
        <dbReference type="ARBA" id="ARBA00038436"/>
    </source>
</evidence>
<dbReference type="Proteomes" id="UP000530571">
    <property type="component" value="Unassembled WGS sequence"/>
</dbReference>
<dbReference type="PANTHER" id="PTHR35011:SF2">
    <property type="entry name" value="2,3-DIKETO-L-GULONATE TRAP TRANSPORTER SMALL PERMEASE PROTEIN YIAM"/>
    <property type="match status" value="1"/>
</dbReference>
<evidence type="ECO:0000256" key="3">
    <source>
        <dbReference type="ARBA" id="ARBA00022475"/>
    </source>
</evidence>
<evidence type="ECO:0000256" key="2">
    <source>
        <dbReference type="ARBA" id="ARBA00022448"/>
    </source>
</evidence>
<dbReference type="RefSeq" id="WP_183488065.1">
    <property type="nucleotide sequence ID" value="NZ_JACIDZ010000011.1"/>
</dbReference>
<keyword evidence="5 9" id="KW-0812">Transmembrane</keyword>
<feature type="transmembrane region" description="Helical" evidence="9">
    <location>
        <begin position="36"/>
        <end position="59"/>
    </location>
</feature>
<evidence type="ECO:0000256" key="7">
    <source>
        <dbReference type="ARBA" id="ARBA00023136"/>
    </source>
</evidence>
<comment type="caution">
    <text evidence="11">The sequence shown here is derived from an EMBL/GenBank/DDBJ whole genome shotgun (WGS) entry which is preliminary data.</text>
</comment>
<dbReference type="PANTHER" id="PTHR35011">
    <property type="entry name" value="2,3-DIKETO-L-GULONATE TRAP TRANSPORTER SMALL PERMEASE PROTEIN YIAM"/>
    <property type="match status" value="1"/>
</dbReference>
<evidence type="ECO:0000256" key="5">
    <source>
        <dbReference type="ARBA" id="ARBA00022692"/>
    </source>
</evidence>
<comment type="subunit">
    <text evidence="9">The complex comprises the extracytoplasmic solute receptor protein and the two transmembrane proteins.</text>
</comment>
<keyword evidence="3" id="KW-1003">Cell membrane</keyword>
<feature type="transmembrane region" description="Helical" evidence="9">
    <location>
        <begin position="108"/>
        <end position="136"/>
    </location>
</feature>
<comment type="subcellular location">
    <subcellularLocation>
        <location evidence="1 9">Cell inner membrane</location>
        <topology evidence="1 9">Multi-pass membrane protein</topology>
    </subcellularLocation>
</comment>
<evidence type="ECO:0000259" key="10">
    <source>
        <dbReference type="Pfam" id="PF04290"/>
    </source>
</evidence>
<feature type="domain" description="Tripartite ATP-independent periplasmic transporters DctQ component" evidence="10">
    <location>
        <begin position="45"/>
        <end position="164"/>
    </location>
</feature>
<sequence length="189" mass="20405">MATETSVARGGAQAGTFRLRDLPCLALTVLRRLVDIVAACLFIYMAFAILVQILGRYVFNYSIAGTEETATFAQVWLVMLGAGIAMRHHQHVGVDVLIVRCPVWIQKLVGGISFLLGLWFLVVVVNGSFGLVAIGMMVKSAALRLPLVIPYSAIPVGMTYFALEFTIATLPGLLGRKKSAAEAEHGELL</sequence>
<dbReference type="Pfam" id="PF04290">
    <property type="entry name" value="DctQ"/>
    <property type="match status" value="1"/>
</dbReference>
<feature type="transmembrane region" description="Helical" evidence="9">
    <location>
        <begin position="148"/>
        <end position="170"/>
    </location>
</feature>
<accession>A0A7W6KNW3</accession>
<evidence type="ECO:0000313" key="11">
    <source>
        <dbReference type="EMBL" id="MBB4123263.1"/>
    </source>
</evidence>
<keyword evidence="2 9" id="KW-0813">Transport</keyword>
<comment type="caution">
    <text evidence="9">Lacks conserved residue(s) required for the propagation of feature annotation.</text>
</comment>
<keyword evidence="4 9" id="KW-0997">Cell inner membrane</keyword>
<reference evidence="11 12" key="1">
    <citation type="submission" date="2020-08" db="EMBL/GenBank/DDBJ databases">
        <title>Genomic Encyclopedia of Type Strains, Phase IV (KMG-IV): sequencing the most valuable type-strain genomes for metagenomic binning, comparative biology and taxonomic classification.</title>
        <authorList>
            <person name="Goeker M."/>
        </authorList>
    </citation>
    <scope>NUCLEOTIDE SEQUENCE [LARGE SCALE GENOMIC DNA]</scope>
    <source>
        <strain evidence="11 12">DSM 28101</strain>
    </source>
</reference>
<evidence type="ECO:0000256" key="6">
    <source>
        <dbReference type="ARBA" id="ARBA00022989"/>
    </source>
</evidence>
<name>A0A7W6KNW3_9HYPH</name>
<proteinExistence type="inferred from homology"/>
<dbReference type="GO" id="GO:0015740">
    <property type="term" value="P:C4-dicarboxylate transport"/>
    <property type="evidence" value="ECO:0007669"/>
    <property type="project" value="TreeGrafter"/>
</dbReference>
<keyword evidence="6 9" id="KW-1133">Transmembrane helix</keyword>
<protein>
    <recommendedName>
        <fullName evidence="9">TRAP transporter small permease protein</fullName>
    </recommendedName>
</protein>
<evidence type="ECO:0000256" key="4">
    <source>
        <dbReference type="ARBA" id="ARBA00022519"/>
    </source>
</evidence>
<evidence type="ECO:0000256" key="1">
    <source>
        <dbReference type="ARBA" id="ARBA00004429"/>
    </source>
</evidence>
<comment type="similarity">
    <text evidence="8 9">Belongs to the TRAP transporter small permease family.</text>
</comment>
<evidence type="ECO:0000256" key="9">
    <source>
        <dbReference type="RuleBase" id="RU369079"/>
    </source>
</evidence>
<keyword evidence="7 9" id="KW-0472">Membrane</keyword>
<organism evidence="11 12">
    <name type="scientific">Martelella radicis</name>
    <dbReference type="NCBI Taxonomy" id="1397476"/>
    <lineage>
        <taxon>Bacteria</taxon>
        <taxon>Pseudomonadati</taxon>
        <taxon>Pseudomonadota</taxon>
        <taxon>Alphaproteobacteria</taxon>
        <taxon>Hyphomicrobiales</taxon>
        <taxon>Aurantimonadaceae</taxon>
        <taxon>Martelella</taxon>
    </lineage>
</organism>
<gene>
    <name evidence="11" type="ORF">GGR30_003206</name>
</gene>
<dbReference type="GO" id="GO:0022857">
    <property type="term" value="F:transmembrane transporter activity"/>
    <property type="evidence" value="ECO:0007669"/>
    <property type="project" value="UniProtKB-UniRule"/>
</dbReference>
<evidence type="ECO:0000313" key="12">
    <source>
        <dbReference type="Proteomes" id="UP000530571"/>
    </source>
</evidence>
<dbReference type="InterPro" id="IPR007387">
    <property type="entry name" value="TRAP_DctQ"/>
</dbReference>
<dbReference type="InterPro" id="IPR055348">
    <property type="entry name" value="DctQ"/>
</dbReference>
<dbReference type="EMBL" id="JACIDZ010000011">
    <property type="protein sequence ID" value="MBB4123263.1"/>
    <property type="molecule type" value="Genomic_DNA"/>
</dbReference>
<dbReference type="GO" id="GO:0005886">
    <property type="term" value="C:plasma membrane"/>
    <property type="evidence" value="ECO:0007669"/>
    <property type="project" value="UniProtKB-SubCell"/>
</dbReference>